<feature type="transmembrane region" description="Helical" evidence="2">
    <location>
        <begin position="147"/>
        <end position="169"/>
    </location>
</feature>
<keyword evidence="2" id="KW-1133">Transmembrane helix</keyword>
<feature type="transmembrane region" description="Helical" evidence="2">
    <location>
        <begin position="265"/>
        <end position="287"/>
    </location>
</feature>
<dbReference type="RefSeq" id="WP_179503322.1">
    <property type="nucleotide sequence ID" value="NZ_JACCAA010000001.1"/>
</dbReference>
<evidence type="ECO:0000313" key="4">
    <source>
        <dbReference type="Proteomes" id="UP000540656"/>
    </source>
</evidence>
<evidence type="ECO:0000313" key="3">
    <source>
        <dbReference type="EMBL" id="NYG60385.1"/>
    </source>
</evidence>
<dbReference type="Proteomes" id="UP000540656">
    <property type="component" value="Unassembled WGS sequence"/>
</dbReference>
<feature type="transmembrane region" description="Helical" evidence="2">
    <location>
        <begin position="205"/>
        <end position="224"/>
    </location>
</feature>
<feature type="compositionally biased region" description="Pro residues" evidence="1">
    <location>
        <begin position="1"/>
        <end position="19"/>
    </location>
</feature>
<evidence type="ECO:0000256" key="2">
    <source>
        <dbReference type="SAM" id="Phobius"/>
    </source>
</evidence>
<accession>A0A7Y9S1X5</accession>
<feature type="transmembrane region" description="Helical" evidence="2">
    <location>
        <begin position="351"/>
        <end position="369"/>
    </location>
</feature>
<protein>
    <submittedName>
        <fullName evidence="3">Uncharacterized protein</fullName>
    </submittedName>
</protein>
<name>A0A7Y9S1X5_9ACTN</name>
<feature type="region of interest" description="Disordered" evidence="1">
    <location>
        <begin position="1"/>
        <end position="40"/>
    </location>
</feature>
<keyword evidence="2" id="KW-0472">Membrane</keyword>
<gene>
    <name evidence="3" type="ORF">BJ980_003308</name>
</gene>
<proteinExistence type="predicted"/>
<dbReference type="EMBL" id="JACCAA010000001">
    <property type="protein sequence ID" value="NYG60385.1"/>
    <property type="molecule type" value="Genomic_DNA"/>
</dbReference>
<feature type="transmembrane region" description="Helical" evidence="2">
    <location>
        <begin position="50"/>
        <end position="69"/>
    </location>
</feature>
<feature type="transmembrane region" description="Helical" evidence="2">
    <location>
        <begin position="316"/>
        <end position="339"/>
    </location>
</feature>
<organism evidence="3 4">
    <name type="scientific">Nocardioides daedukensis</name>
    <dbReference type="NCBI Taxonomy" id="634462"/>
    <lineage>
        <taxon>Bacteria</taxon>
        <taxon>Bacillati</taxon>
        <taxon>Actinomycetota</taxon>
        <taxon>Actinomycetes</taxon>
        <taxon>Propionibacteriales</taxon>
        <taxon>Nocardioidaceae</taxon>
        <taxon>Nocardioides</taxon>
    </lineage>
</organism>
<dbReference type="AlphaFoldDB" id="A0A7Y9S1X5"/>
<reference evidence="3 4" key="1">
    <citation type="submission" date="2020-07" db="EMBL/GenBank/DDBJ databases">
        <title>Sequencing the genomes of 1000 actinobacteria strains.</title>
        <authorList>
            <person name="Klenk H.-P."/>
        </authorList>
    </citation>
    <scope>NUCLEOTIDE SEQUENCE [LARGE SCALE GENOMIC DNA]</scope>
    <source>
        <strain evidence="3 4">DSM 23819</strain>
    </source>
</reference>
<comment type="caution">
    <text evidence="3">The sequence shown here is derived from an EMBL/GenBank/DDBJ whole genome shotgun (WGS) entry which is preliminary data.</text>
</comment>
<feature type="transmembrane region" description="Helical" evidence="2">
    <location>
        <begin position="381"/>
        <end position="400"/>
    </location>
</feature>
<sequence length="412" mass="42955">MTSVGPPLPERGPWPPAPQGPGSATAQPHTMDCSPEDAGMVRQERPGMGLVLVCVGALLMVIALFLPWVSAGLIEWPSENPVAEPDKAGLFSMVSTVRDATEGARRAPDPGTISSLVFGWLLIALTAVSSLFALISAIGLRRKALTAAARALAVVVAAVVVLVCLAGMYDIGAAVPDGPAGEVTASPSLPDNDSDSVVSRVVADLGLLLWLPGAFVLALGGLLGPRVTFLLPGNDLAGRVLLRLGQPLPSGVPPKFASQALRHTTTVWATLLTTVGALLCFAGFAFLPWAEDVSFNDIGEAARDEGFTGHVYSEAYFGWLGWVLLALLVVVMVLVILGVRPFGIRPNLARPVVATMAFLALVAHFGMLIDLDAVGADLGFAVWTVTLGFLASAIGALLPLRIRVRKLVGTGW</sequence>
<feature type="transmembrane region" description="Helical" evidence="2">
    <location>
        <begin position="117"/>
        <end position="140"/>
    </location>
</feature>
<keyword evidence="4" id="KW-1185">Reference proteome</keyword>
<evidence type="ECO:0000256" key="1">
    <source>
        <dbReference type="SAM" id="MobiDB-lite"/>
    </source>
</evidence>
<keyword evidence="2" id="KW-0812">Transmembrane</keyword>